<dbReference type="Proteomes" id="UP000245119">
    <property type="component" value="Linkage Group LG10"/>
</dbReference>
<feature type="compositionally biased region" description="Basic and acidic residues" evidence="1">
    <location>
        <begin position="115"/>
        <end position="126"/>
    </location>
</feature>
<name>A0A2T7NPG4_POMCA</name>
<gene>
    <name evidence="3" type="ORF">C0Q70_16308</name>
</gene>
<organism evidence="3 4">
    <name type="scientific">Pomacea canaliculata</name>
    <name type="common">Golden apple snail</name>
    <dbReference type="NCBI Taxonomy" id="400727"/>
    <lineage>
        <taxon>Eukaryota</taxon>
        <taxon>Metazoa</taxon>
        <taxon>Spiralia</taxon>
        <taxon>Lophotrochozoa</taxon>
        <taxon>Mollusca</taxon>
        <taxon>Gastropoda</taxon>
        <taxon>Caenogastropoda</taxon>
        <taxon>Architaenioglossa</taxon>
        <taxon>Ampullarioidea</taxon>
        <taxon>Ampullariidae</taxon>
        <taxon>Pomacea</taxon>
    </lineage>
</organism>
<keyword evidence="2" id="KW-0472">Membrane</keyword>
<dbReference type="AlphaFoldDB" id="A0A2T7NPG4"/>
<keyword evidence="4" id="KW-1185">Reference proteome</keyword>
<dbReference type="OrthoDB" id="6085330at2759"/>
<keyword evidence="2" id="KW-1133">Transmembrane helix</keyword>
<reference evidence="3 4" key="1">
    <citation type="submission" date="2018-04" db="EMBL/GenBank/DDBJ databases">
        <title>The genome of golden apple snail Pomacea canaliculata provides insight into stress tolerance and invasive adaptation.</title>
        <authorList>
            <person name="Liu C."/>
            <person name="Liu B."/>
            <person name="Ren Y."/>
            <person name="Zhang Y."/>
            <person name="Wang H."/>
            <person name="Li S."/>
            <person name="Jiang F."/>
            <person name="Yin L."/>
            <person name="Zhang G."/>
            <person name="Qian W."/>
            <person name="Fan W."/>
        </authorList>
    </citation>
    <scope>NUCLEOTIDE SEQUENCE [LARGE SCALE GENOMIC DNA]</scope>
    <source>
        <strain evidence="3">SZHN2017</strain>
        <tissue evidence="3">Muscle</tissue>
    </source>
</reference>
<sequence length="243" mass="26963">MLADAQVSTALDVHGRLHLRLHDMGNDTWLGYIEDRRRYNENDDIGALYYVIAVIFIYGLSIVMMIASHIRKNKQDCQLRAYLKEMAILRKADRREKLMGRISTLANANKFKAPPKNDDSKEETEGLVRSGSKGTPRIEPKVGSTKHSARPASARSVGGNTSDDSRSLQLLKKGLGDDDDGARTEEEGGTDSVFLPVDFAMEMNRLTPMATPMTTPSATPSPPARHNVKMKTRICFVDEGDIL</sequence>
<evidence type="ECO:0000313" key="3">
    <source>
        <dbReference type="EMBL" id="PVD23046.1"/>
    </source>
</evidence>
<dbReference type="EMBL" id="PZQS01000010">
    <property type="protein sequence ID" value="PVD23046.1"/>
    <property type="molecule type" value="Genomic_DNA"/>
</dbReference>
<protein>
    <submittedName>
        <fullName evidence="3">Uncharacterized protein</fullName>
    </submittedName>
</protein>
<feature type="transmembrane region" description="Helical" evidence="2">
    <location>
        <begin position="47"/>
        <end position="70"/>
    </location>
</feature>
<accession>A0A2T7NPG4</accession>
<comment type="caution">
    <text evidence="3">The sequence shown here is derived from an EMBL/GenBank/DDBJ whole genome shotgun (WGS) entry which is preliminary data.</text>
</comment>
<evidence type="ECO:0000313" key="4">
    <source>
        <dbReference type="Proteomes" id="UP000245119"/>
    </source>
</evidence>
<evidence type="ECO:0000256" key="1">
    <source>
        <dbReference type="SAM" id="MobiDB-lite"/>
    </source>
</evidence>
<keyword evidence="2" id="KW-0812">Transmembrane</keyword>
<feature type="region of interest" description="Disordered" evidence="1">
    <location>
        <begin position="109"/>
        <end position="192"/>
    </location>
</feature>
<evidence type="ECO:0000256" key="2">
    <source>
        <dbReference type="SAM" id="Phobius"/>
    </source>
</evidence>
<proteinExistence type="predicted"/>